<keyword evidence="4" id="KW-1185">Reference proteome</keyword>
<comment type="caution">
    <text evidence="3">The sequence shown here is derived from an EMBL/GenBank/DDBJ whole genome shotgun (WGS) entry which is preliminary data.</text>
</comment>
<sequence>MNRFLKFGVVASTLCVAQGHVMAKGADILLVTSPELEASWSAYVKWKGEVMGKPTKVMTTAQIEEAYDGVDLQEKIRVCVREHIDKMGTQWVVLGGDSEPNGGGVVPDRDTVHETRWGKNSDIATDIYYLSATSWDADGDGIYGEFKDDKEAISYPDGSVGIGRIPVRTAEEVKAYTEKVVAYESVYPKDGFRDRIVFTCTVPSAYAKVVRSWDDHISNALPAEARYQYFLDAKHWDEEAGKYALIPKNWVSMFNAKRYGKVHLHGHGLHGCWVLDGHKQFTKDHVEQLGNKGAYPVITTVSCFTGHFDSAEDPCISESMLRAPSAGAIAIVAPCREGKPHFMNPKIDFPLMVKEGKMDGTTSTMAFFWELGIGGKLSTGEALMKSKASMSEKAKQSAMYHMCLSEINLLGDPTIAVHPKLSDQ</sequence>
<dbReference type="InterPro" id="IPR001769">
    <property type="entry name" value="Gingipain"/>
</dbReference>
<proteinExistence type="predicted"/>
<keyword evidence="1" id="KW-0732">Signal</keyword>
<evidence type="ECO:0000259" key="2">
    <source>
        <dbReference type="Pfam" id="PF01364"/>
    </source>
</evidence>
<dbReference type="EMBL" id="JBHUJB010000031">
    <property type="protein sequence ID" value="MFD2158635.1"/>
    <property type="molecule type" value="Genomic_DNA"/>
</dbReference>
<dbReference type="Pfam" id="PF01364">
    <property type="entry name" value="Peptidase_C25"/>
    <property type="match status" value="1"/>
</dbReference>
<name>A0ABW4ZA86_9BACT</name>
<evidence type="ECO:0000313" key="3">
    <source>
        <dbReference type="EMBL" id="MFD2158635.1"/>
    </source>
</evidence>
<gene>
    <name evidence="3" type="ORF">ACFSW8_06975</name>
</gene>
<organism evidence="3 4">
    <name type="scientific">Rubritalea tangerina</name>
    <dbReference type="NCBI Taxonomy" id="430798"/>
    <lineage>
        <taxon>Bacteria</taxon>
        <taxon>Pseudomonadati</taxon>
        <taxon>Verrucomicrobiota</taxon>
        <taxon>Verrucomicrobiia</taxon>
        <taxon>Verrucomicrobiales</taxon>
        <taxon>Rubritaleaceae</taxon>
        <taxon>Rubritalea</taxon>
    </lineage>
</organism>
<dbReference type="RefSeq" id="WP_377177807.1">
    <property type="nucleotide sequence ID" value="NZ_JBHUJB010000031.1"/>
</dbReference>
<protein>
    <submittedName>
        <fullName evidence="3">C25 family cysteine peptidase</fullName>
    </submittedName>
</protein>
<dbReference type="Gene3D" id="3.40.50.10390">
    <property type="entry name" value="Gingipain r, domain 1"/>
    <property type="match status" value="1"/>
</dbReference>
<reference evidence="4" key="1">
    <citation type="journal article" date="2019" name="Int. J. Syst. Evol. Microbiol.">
        <title>The Global Catalogue of Microorganisms (GCM) 10K type strain sequencing project: providing services to taxonomists for standard genome sequencing and annotation.</title>
        <authorList>
            <consortium name="The Broad Institute Genomics Platform"/>
            <consortium name="The Broad Institute Genome Sequencing Center for Infectious Disease"/>
            <person name="Wu L."/>
            <person name="Ma J."/>
        </authorList>
    </citation>
    <scope>NUCLEOTIDE SEQUENCE [LARGE SCALE GENOMIC DNA]</scope>
    <source>
        <strain evidence="4">CCUG 57942</strain>
    </source>
</reference>
<feature type="domain" description="Gingipain" evidence="2">
    <location>
        <begin position="29"/>
        <end position="416"/>
    </location>
</feature>
<evidence type="ECO:0000256" key="1">
    <source>
        <dbReference type="ARBA" id="ARBA00022729"/>
    </source>
</evidence>
<dbReference type="InterPro" id="IPR029030">
    <property type="entry name" value="Caspase-like_dom_sf"/>
</dbReference>
<dbReference type="Gene3D" id="3.40.50.1460">
    <property type="match status" value="1"/>
</dbReference>
<accession>A0ABW4ZA86</accession>
<evidence type="ECO:0000313" key="4">
    <source>
        <dbReference type="Proteomes" id="UP001597389"/>
    </source>
</evidence>
<dbReference type="SUPFAM" id="SSF52129">
    <property type="entry name" value="Caspase-like"/>
    <property type="match status" value="1"/>
</dbReference>
<dbReference type="InterPro" id="IPR029031">
    <property type="entry name" value="Gingipain_N_sf"/>
</dbReference>
<dbReference type="Proteomes" id="UP001597389">
    <property type="component" value="Unassembled WGS sequence"/>
</dbReference>